<evidence type="ECO:0000313" key="1">
    <source>
        <dbReference type="EMBL" id="KOH46403.1"/>
    </source>
</evidence>
<name>A0A0L8VDG8_9BACT</name>
<accession>A0A0L8VDG8</accession>
<protein>
    <submittedName>
        <fullName evidence="1">Uncharacterized protein</fullName>
    </submittedName>
</protein>
<evidence type="ECO:0000313" key="2">
    <source>
        <dbReference type="Proteomes" id="UP000036958"/>
    </source>
</evidence>
<dbReference type="AlphaFoldDB" id="A0A0L8VDG8"/>
<organism evidence="1 2">
    <name type="scientific">Sunxiuqinia dokdonensis</name>
    <dbReference type="NCBI Taxonomy" id="1409788"/>
    <lineage>
        <taxon>Bacteria</taxon>
        <taxon>Pseudomonadati</taxon>
        <taxon>Bacteroidota</taxon>
        <taxon>Bacteroidia</taxon>
        <taxon>Marinilabiliales</taxon>
        <taxon>Prolixibacteraceae</taxon>
        <taxon>Sunxiuqinia</taxon>
    </lineage>
</organism>
<reference evidence="2" key="1">
    <citation type="submission" date="2015-07" db="EMBL/GenBank/DDBJ databases">
        <title>Genome sequencing of Sunxiuqinia dokdonensis strain SK.</title>
        <authorList>
            <person name="Ahn S."/>
            <person name="Kim B.-C."/>
        </authorList>
    </citation>
    <scope>NUCLEOTIDE SEQUENCE [LARGE SCALE GENOMIC DNA]</scope>
    <source>
        <strain evidence="2">SK</strain>
    </source>
</reference>
<proteinExistence type="predicted"/>
<sequence>MTGTSDEVKTMDRLKLLYEVTNLKTLSGNPLPVSIDIANQ</sequence>
<dbReference type="Proteomes" id="UP000036958">
    <property type="component" value="Unassembled WGS sequence"/>
</dbReference>
<dbReference type="EMBL" id="LGIA01000028">
    <property type="protein sequence ID" value="KOH46403.1"/>
    <property type="molecule type" value="Genomic_DNA"/>
</dbReference>
<keyword evidence="2" id="KW-1185">Reference proteome</keyword>
<gene>
    <name evidence="1" type="ORF">NC99_07670</name>
</gene>
<comment type="caution">
    <text evidence="1">The sequence shown here is derived from an EMBL/GenBank/DDBJ whole genome shotgun (WGS) entry which is preliminary data.</text>
</comment>